<dbReference type="PANTHER" id="PTHR10696">
    <property type="entry name" value="GAMMA-BUTYROBETAINE HYDROXYLASE-RELATED"/>
    <property type="match status" value="1"/>
</dbReference>
<sequence length="294" mass="33321">MEFGNLQFSLPGIQEQGLRIKDAWTQVNAGRTNSMPVPPHSEQSCPSRLATHTCEHAAHDGIGAVDGTWMLRYLYLVPRFVAFTCFKPASEGGHLQLFDNGKIAEELPLLVQKLKQHEVLYQRLLGDNSTDKWHYATGHWQSKYETFDFESAQRKAAEDDILGGQAGSTLERYLEDTVRMEWTIPAVTTIDSKDYMLHAILDNQKKFNENSGLPPFHSMFGNREEFSDTELDALRSATQSSLSHEVLMSPGDVIVLDNWKWAHGRRPYVGHRVHGSVISDRRPRSTTPKGREEL</sequence>
<name>A0A812US86_SYMPI</name>
<reference evidence="3" key="1">
    <citation type="submission" date="2021-02" db="EMBL/GenBank/DDBJ databases">
        <authorList>
            <person name="Dougan E. K."/>
            <person name="Rhodes N."/>
            <person name="Thang M."/>
            <person name="Chan C."/>
        </authorList>
    </citation>
    <scope>NUCLEOTIDE SEQUENCE</scope>
</reference>
<organism evidence="3 4">
    <name type="scientific">Symbiodinium pilosum</name>
    <name type="common">Dinoflagellate</name>
    <dbReference type="NCBI Taxonomy" id="2952"/>
    <lineage>
        <taxon>Eukaryota</taxon>
        <taxon>Sar</taxon>
        <taxon>Alveolata</taxon>
        <taxon>Dinophyceae</taxon>
        <taxon>Suessiales</taxon>
        <taxon>Symbiodiniaceae</taxon>
        <taxon>Symbiodinium</taxon>
    </lineage>
</organism>
<dbReference type="InterPro" id="IPR003819">
    <property type="entry name" value="TauD/TfdA-like"/>
</dbReference>
<evidence type="ECO:0000256" key="1">
    <source>
        <dbReference type="ARBA" id="ARBA00023002"/>
    </source>
</evidence>
<dbReference type="AlphaFoldDB" id="A0A812US86"/>
<evidence type="ECO:0000259" key="2">
    <source>
        <dbReference type="Pfam" id="PF02668"/>
    </source>
</evidence>
<evidence type="ECO:0000313" key="3">
    <source>
        <dbReference type="EMBL" id="CAE7592934.1"/>
    </source>
</evidence>
<gene>
    <name evidence="3" type="ORF">SPIL2461_LOCUS15787</name>
</gene>
<dbReference type="Proteomes" id="UP000649617">
    <property type="component" value="Unassembled WGS sequence"/>
</dbReference>
<dbReference type="InterPro" id="IPR042098">
    <property type="entry name" value="TauD-like_sf"/>
</dbReference>
<dbReference type="Pfam" id="PF02668">
    <property type="entry name" value="TauD"/>
    <property type="match status" value="1"/>
</dbReference>
<dbReference type="PANTHER" id="PTHR10696:SF21">
    <property type="entry name" value="TAUD_TFDA-LIKE DOMAIN-CONTAINING PROTEIN"/>
    <property type="match status" value="1"/>
</dbReference>
<dbReference type="EMBL" id="CAJNIZ010039668">
    <property type="protein sequence ID" value="CAE7592934.1"/>
    <property type="molecule type" value="Genomic_DNA"/>
</dbReference>
<dbReference type="SUPFAM" id="SSF51197">
    <property type="entry name" value="Clavaminate synthase-like"/>
    <property type="match status" value="1"/>
</dbReference>
<accession>A0A812US86</accession>
<protein>
    <recommendedName>
        <fullName evidence="2">TauD/TfdA-like domain-containing protein</fullName>
    </recommendedName>
</protein>
<dbReference type="Gene3D" id="3.60.130.10">
    <property type="entry name" value="Clavaminate synthase-like"/>
    <property type="match status" value="1"/>
</dbReference>
<proteinExistence type="predicted"/>
<dbReference type="GO" id="GO:0016491">
    <property type="term" value="F:oxidoreductase activity"/>
    <property type="evidence" value="ECO:0007669"/>
    <property type="project" value="UniProtKB-KW"/>
</dbReference>
<keyword evidence="1" id="KW-0560">Oxidoreductase</keyword>
<feature type="domain" description="TauD/TfdA-like" evidence="2">
    <location>
        <begin position="73"/>
        <end position="274"/>
    </location>
</feature>
<evidence type="ECO:0000313" key="4">
    <source>
        <dbReference type="Proteomes" id="UP000649617"/>
    </source>
</evidence>
<dbReference type="OrthoDB" id="408743at2759"/>
<dbReference type="InterPro" id="IPR050411">
    <property type="entry name" value="AlphaKG_dependent_hydroxylases"/>
</dbReference>
<comment type="caution">
    <text evidence="3">The sequence shown here is derived from an EMBL/GenBank/DDBJ whole genome shotgun (WGS) entry which is preliminary data.</text>
</comment>
<keyword evidence="4" id="KW-1185">Reference proteome</keyword>